<comment type="caution">
    <text evidence="2">The sequence shown here is derived from an EMBL/GenBank/DDBJ whole genome shotgun (WGS) entry which is preliminary data.</text>
</comment>
<name>A0AAW1QW12_9CHLO</name>
<evidence type="ECO:0000313" key="3">
    <source>
        <dbReference type="Proteomes" id="UP001438707"/>
    </source>
</evidence>
<reference evidence="2 3" key="1">
    <citation type="journal article" date="2024" name="Nat. Commun.">
        <title>Phylogenomics reveals the evolutionary origins of lichenization in chlorophyte algae.</title>
        <authorList>
            <person name="Puginier C."/>
            <person name="Libourel C."/>
            <person name="Otte J."/>
            <person name="Skaloud P."/>
            <person name="Haon M."/>
            <person name="Grisel S."/>
            <person name="Petersen M."/>
            <person name="Berrin J.G."/>
            <person name="Delaux P.M."/>
            <person name="Dal Grande F."/>
            <person name="Keller J."/>
        </authorList>
    </citation>
    <scope>NUCLEOTIDE SEQUENCE [LARGE SCALE GENOMIC DNA]</scope>
    <source>
        <strain evidence="2 3">SAG 2145</strain>
    </source>
</reference>
<evidence type="ECO:0000256" key="1">
    <source>
        <dbReference type="SAM" id="MobiDB-lite"/>
    </source>
</evidence>
<keyword evidence="3" id="KW-1185">Reference proteome</keyword>
<dbReference type="Proteomes" id="UP001438707">
    <property type="component" value="Unassembled WGS sequence"/>
</dbReference>
<proteinExistence type="predicted"/>
<feature type="compositionally biased region" description="Basic and acidic residues" evidence="1">
    <location>
        <begin position="1"/>
        <end position="33"/>
    </location>
</feature>
<accession>A0AAW1QW12</accession>
<feature type="region of interest" description="Disordered" evidence="1">
    <location>
        <begin position="1"/>
        <end position="37"/>
    </location>
</feature>
<dbReference type="AlphaFoldDB" id="A0AAW1QW12"/>
<evidence type="ECO:0000313" key="2">
    <source>
        <dbReference type="EMBL" id="KAK9825716.1"/>
    </source>
</evidence>
<organism evidence="2 3">
    <name type="scientific">Apatococcus lobatus</name>
    <dbReference type="NCBI Taxonomy" id="904363"/>
    <lineage>
        <taxon>Eukaryota</taxon>
        <taxon>Viridiplantae</taxon>
        <taxon>Chlorophyta</taxon>
        <taxon>core chlorophytes</taxon>
        <taxon>Trebouxiophyceae</taxon>
        <taxon>Chlorellales</taxon>
        <taxon>Chlorellaceae</taxon>
        <taxon>Apatococcus</taxon>
    </lineage>
</organism>
<gene>
    <name evidence="2" type="ORF">WJX74_000816</name>
</gene>
<sequence length="108" mass="12672">MARDRNESPEERAARKALVKEEKAARRARKEGDVPEEYGQKNCELCSKLKDLLIRCQINEQDHELQRWHMVCGKCWNEVSGGVVDGDDSHPYYRYGGLWKNRHKEDAR</sequence>
<protein>
    <submittedName>
        <fullName evidence="2">Uncharacterized protein</fullName>
    </submittedName>
</protein>
<dbReference type="EMBL" id="JALJOS010000023">
    <property type="protein sequence ID" value="KAK9825716.1"/>
    <property type="molecule type" value="Genomic_DNA"/>
</dbReference>